<reference evidence="2" key="2">
    <citation type="submission" date="2020-11" db="EMBL/GenBank/DDBJ databases">
        <authorList>
            <person name="McCartney M.A."/>
            <person name="Auch B."/>
            <person name="Kono T."/>
            <person name="Mallez S."/>
            <person name="Becker A."/>
            <person name="Gohl D.M."/>
            <person name="Silverstein K.A.T."/>
            <person name="Koren S."/>
            <person name="Bechman K.B."/>
            <person name="Herman A."/>
            <person name="Abrahante J.E."/>
            <person name="Garbe J."/>
        </authorList>
    </citation>
    <scope>NUCLEOTIDE SEQUENCE</scope>
    <source>
        <strain evidence="2">Duluth1</strain>
        <tissue evidence="2">Whole animal</tissue>
    </source>
</reference>
<feature type="region of interest" description="Disordered" evidence="1">
    <location>
        <begin position="1"/>
        <end position="53"/>
    </location>
</feature>
<accession>A0A9D4G071</accession>
<gene>
    <name evidence="2" type="ORF">DPMN_136529</name>
</gene>
<keyword evidence="3" id="KW-1185">Reference proteome</keyword>
<proteinExistence type="predicted"/>
<dbReference type="Proteomes" id="UP000828390">
    <property type="component" value="Unassembled WGS sequence"/>
</dbReference>
<evidence type="ECO:0000313" key="3">
    <source>
        <dbReference type="Proteomes" id="UP000828390"/>
    </source>
</evidence>
<feature type="compositionally biased region" description="Polar residues" evidence="1">
    <location>
        <begin position="1"/>
        <end position="11"/>
    </location>
</feature>
<dbReference type="AlphaFoldDB" id="A0A9D4G071"/>
<comment type="caution">
    <text evidence="2">The sequence shown here is derived from an EMBL/GenBank/DDBJ whole genome shotgun (WGS) entry which is preliminary data.</text>
</comment>
<evidence type="ECO:0000313" key="2">
    <source>
        <dbReference type="EMBL" id="KAH3808178.1"/>
    </source>
</evidence>
<dbReference type="EMBL" id="JAIWYP010000006">
    <property type="protein sequence ID" value="KAH3808178.1"/>
    <property type="molecule type" value="Genomic_DNA"/>
</dbReference>
<organism evidence="2 3">
    <name type="scientific">Dreissena polymorpha</name>
    <name type="common">Zebra mussel</name>
    <name type="synonym">Mytilus polymorpha</name>
    <dbReference type="NCBI Taxonomy" id="45954"/>
    <lineage>
        <taxon>Eukaryota</taxon>
        <taxon>Metazoa</taxon>
        <taxon>Spiralia</taxon>
        <taxon>Lophotrochozoa</taxon>
        <taxon>Mollusca</taxon>
        <taxon>Bivalvia</taxon>
        <taxon>Autobranchia</taxon>
        <taxon>Heteroconchia</taxon>
        <taxon>Euheterodonta</taxon>
        <taxon>Imparidentia</taxon>
        <taxon>Neoheterodontei</taxon>
        <taxon>Myida</taxon>
        <taxon>Dreissenoidea</taxon>
        <taxon>Dreissenidae</taxon>
        <taxon>Dreissena</taxon>
    </lineage>
</organism>
<evidence type="ECO:0000256" key="1">
    <source>
        <dbReference type="SAM" id="MobiDB-lite"/>
    </source>
</evidence>
<name>A0A9D4G071_DREPO</name>
<sequence>MSVFQSLEPSNKPSPSPWKVPKDLTEPTREGGKSYKPPLPDPTTGLDLSKLPGPDPDISKLLLTMPVASSPISVPYSMLENWELRERRSIGLANQIDLMAAPSLEMACELSDSVQEELRD</sequence>
<protein>
    <submittedName>
        <fullName evidence="2">Uncharacterized protein</fullName>
    </submittedName>
</protein>
<reference evidence="2" key="1">
    <citation type="journal article" date="2019" name="bioRxiv">
        <title>The Genome of the Zebra Mussel, Dreissena polymorpha: A Resource for Invasive Species Research.</title>
        <authorList>
            <person name="McCartney M.A."/>
            <person name="Auch B."/>
            <person name="Kono T."/>
            <person name="Mallez S."/>
            <person name="Zhang Y."/>
            <person name="Obille A."/>
            <person name="Becker A."/>
            <person name="Abrahante J.E."/>
            <person name="Garbe J."/>
            <person name="Badalamenti J.P."/>
            <person name="Herman A."/>
            <person name="Mangelson H."/>
            <person name="Liachko I."/>
            <person name="Sullivan S."/>
            <person name="Sone E.D."/>
            <person name="Koren S."/>
            <person name="Silverstein K.A.T."/>
            <person name="Beckman K.B."/>
            <person name="Gohl D.M."/>
        </authorList>
    </citation>
    <scope>NUCLEOTIDE SEQUENCE</scope>
    <source>
        <strain evidence="2">Duluth1</strain>
        <tissue evidence="2">Whole animal</tissue>
    </source>
</reference>
<feature type="compositionally biased region" description="Basic and acidic residues" evidence="1">
    <location>
        <begin position="20"/>
        <end position="33"/>
    </location>
</feature>